<evidence type="ECO:0000256" key="7">
    <source>
        <dbReference type="ARBA" id="ARBA00033354"/>
    </source>
</evidence>
<dbReference type="UniPathway" id="UPA00148">
    <property type="reaction ID" value="UER00233"/>
</dbReference>
<accession>A0A8J6NDZ9</accession>
<evidence type="ECO:0000256" key="5">
    <source>
        <dbReference type="ARBA" id="ARBA00031529"/>
    </source>
</evidence>
<evidence type="ECO:0000256" key="6">
    <source>
        <dbReference type="ARBA" id="ARBA00033334"/>
    </source>
</evidence>
<dbReference type="NCBIfam" id="TIGR00708">
    <property type="entry name" value="cobA"/>
    <property type="match status" value="1"/>
</dbReference>
<protein>
    <recommendedName>
        <fullName evidence="3">corrinoid adenosyltransferase</fullName>
        <ecNumber evidence="3">2.5.1.17</ecNumber>
    </recommendedName>
    <alternativeName>
        <fullName evidence="5">Cob(II)alamin adenosyltransferase</fullName>
    </alternativeName>
    <alternativeName>
        <fullName evidence="7">Cob(II)yrinic acid a,c-diamide adenosyltransferase</fullName>
    </alternativeName>
    <alternativeName>
        <fullName evidence="6">Cobinamide/cobalamin adenosyltransferase</fullName>
    </alternativeName>
</protein>
<dbReference type="NCBIfam" id="NF004637">
    <property type="entry name" value="PRK05986.1"/>
    <property type="match status" value="1"/>
</dbReference>
<comment type="caution">
    <text evidence="10">The sequence shown here is derived from an EMBL/GenBank/DDBJ whole genome shotgun (WGS) entry which is preliminary data.</text>
</comment>
<evidence type="ECO:0000256" key="2">
    <source>
        <dbReference type="ARBA" id="ARBA00007487"/>
    </source>
</evidence>
<comment type="pathway">
    <text evidence="1">Cofactor biosynthesis; adenosylcobalamin biosynthesis; adenosylcobalamin from cob(II)yrinate a,c-diamide: step 2/7.</text>
</comment>
<dbReference type="InterPro" id="IPR027417">
    <property type="entry name" value="P-loop_NTPase"/>
</dbReference>
<reference evidence="10 11" key="1">
    <citation type="submission" date="2020-08" db="EMBL/GenBank/DDBJ databases">
        <title>Bridging the membrane lipid divide: bacteria of the FCB group superphylum have the potential to synthesize archaeal ether lipids.</title>
        <authorList>
            <person name="Villanueva L."/>
            <person name="Von Meijenfeldt F.A.B."/>
            <person name="Westbye A.B."/>
            <person name="Yadav S."/>
            <person name="Hopmans E.C."/>
            <person name="Dutilh B.E."/>
            <person name="Sinninghe Damste J.S."/>
        </authorList>
    </citation>
    <scope>NUCLEOTIDE SEQUENCE [LARGE SCALE GENOMIC DNA]</scope>
    <source>
        <strain evidence="10">NIOZ-UU47</strain>
    </source>
</reference>
<comment type="function">
    <text evidence="4">Required for both de novo synthesis of the corrin ring for the assimilation of exogenous corrinoids. Participates in the adenosylation of a variety of incomplete and complete corrinoids.</text>
</comment>
<organism evidence="10 11">
    <name type="scientific">Candidatus Desulfobia pelagia</name>
    <dbReference type="NCBI Taxonomy" id="2841692"/>
    <lineage>
        <taxon>Bacteria</taxon>
        <taxon>Pseudomonadati</taxon>
        <taxon>Thermodesulfobacteriota</taxon>
        <taxon>Desulfobulbia</taxon>
        <taxon>Desulfobulbales</taxon>
        <taxon>Desulfobulbaceae</taxon>
        <taxon>Candidatus Desulfobia</taxon>
    </lineage>
</organism>
<keyword evidence="10" id="KW-0808">Transferase</keyword>
<dbReference type="AlphaFoldDB" id="A0A8J6NDZ9"/>
<dbReference type="CDD" id="cd00561">
    <property type="entry name" value="CobA_ACA"/>
    <property type="match status" value="1"/>
</dbReference>
<dbReference type="Gene3D" id="3.40.50.300">
    <property type="entry name" value="P-loop containing nucleotide triphosphate hydrolases"/>
    <property type="match status" value="1"/>
</dbReference>
<evidence type="ECO:0000256" key="8">
    <source>
        <dbReference type="ARBA" id="ARBA00048555"/>
    </source>
</evidence>
<sequence>MAKKGLVLLNTGNGKGKSTAAFGQALRAAGSGFRVCIIQFIKGNSETGEARAFARLADTVEFHVKGSGFTWTKEDKTEAVAMARDAFEFARSKINSDLYDMVVLDEMTYIIRYDMVSEAEVLELISNRPERLHLVITGRDASKGLIGAADLVTEMVEVKHPYQQGVKAQRGVEF</sequence>
<comment type="catalytic activity">
    <reaction evidence="9">
        <text>2 cob(II)alamin + reduced [electron-transfer flavoprotein] + 2 ATP = 2 adenosylcob(III)alamin + 2 triphosphate + oxidized [electron-transfer flavoprotein] + 3 H(+)</text>
        <dbReference type="Rhea" id="RHEA:28671"/>
        <dbReference type="Rhea" id="RHEA-COMP:10685"/>
        <dbReference type="Rhea" id="RHEA-COMP:10686"/>
        <dbReference type="ChEBI" id="CHEBI:15378"/>
        <dbReference type="ChEBI" id="CHEBI:16304"/>
        <dbReference type="ChEBI" id="CHEBI:18036"/>
        <dbReference type="ChEBI" id="CHEBI:18408"/>
        <dbReference type="ChEBI" id="CHEBI:30616"/>
        <dbReference type="ChEBI" id="CHEBI:57692"/>
        <dbReference type="ChEBI" id="CHEBI:58307"/>
        <dbReference type="EC" id="2.5.1.17"/>
    </reaction>
</comment>
<dbReference type="PANTHER" id="PTHR46638:SF1">
    <property type="entry name" value="CORRINOID ADENOSYLTRANSFERASE"/>
    <property type="match status" value="1"/>
</dbReference>
<dbReference type="PIRSF" id="PIRSF015617">
    <property type="entry name" value="Adensltrnsf_CobA"/>
    <property type="match status" value="1"/>
</dbReference>
<gene>
    <name evidence="10" type="primary">cobO</name>
    <name evidence="10" type="ORF">H8E41_10215</name>
</gene>
<dbReference type="SUPFAM" id="SSF52540">
    <property type="entry name" value="P-loop containing nucleoside triphosphate hydrolases"/>
    <property type="match status" value="1"/>
</dbReference>
<evidence type="ECO:0000256" key="9">
    <source>
        <dbReference type="ARBA" id="ARBA00048692"/>
    </source>
</evidence>
<evidence type="ECO:0000256" key="3">
    <source>
        <dbReference type="ARBA" id="ARBA00012454"/>
    </source>
</evidence>
<dbReference type="Proteomes" id="UP000614424">
    <property type="component" value="Unassembled WGS sequence"/>
</dbReference>
<comment type="catalytic activity">
    <reaction evidence="8">
        <text>2 cob(II)yrinate a,c diamide + reduced [electron-transfer flavoprotein] + 2 ATP = 2 adenosylcob(III)yrinate a,c-diamide + 2 triphosphate + oxidized [electron-transfer flavoprotein] + 3 H(+)</text>
        <dbReference type="Rhea" id="RHEA:11528"/>
        <dbReference type="Rhea" id="RHEA-COMP:10685"/>
        <dbReference type="Rhea" id="RHEA-COMP:10686"/>
        <dbReference type="ChEBI" id="CHEBI:15378"/>
        <dbReference type="ChEBI" id="CHEBI:18036"/>
        <dbReference type="ChEBI" id="CHEBI:30616"/>
        <dbReference type="ChEBI" id="CHEBI:57692"/>
        <dbReference type="ChEBI" id="CHEBI:58307"/>
        <dbReference type="ChEBI" id="CHEBI:58503"/>
        <dbReference type="ChEBI" id="CHEBI:58537"/>
        <dbReference type="EC" id="2.5.1.17"/>
    </reaction>
</comment>
<evidence type="ECO:0000256" key="1">
    <source>
        <dbReference type="ARBA" id="ARBA00005121"/>
    </source>
</evidence>
<proteinExistence type="inferred from homology"/>
<dbReference type="InterPro" id="IPR003724">
    <property type="entry name" value="CblAdoTrfase_CobA"/>
</dbReference>
<comment type="similarity">
    <text evidence="2">Belongs to the Cob(I)alamin adenosyltransferase family.</text>
</comment>
<dbReference type="PANTHER" id="PTHR46638">
    <property type="entry name" value="CORRINOID ADENOSYLTRANSFERASE"/>
    <property type="match status" value="1"/>
</dbReference>
<evidence type="ECO:0000256" key="4">
    <source>
        <dbReference type="ARBA" id="ARBA00024929"/>
    </source>
</evidence>
<dbReference type="GO" id="GO:0008817">
    <property type="term" value="F:corrinoid adenosyltransferase activity"/>
    <property type="evidence" value="ECO:0007669"/>
    <property type="project" value="UniProtKB-EC"/>
</dbReference>
<dbReference type="GO" id="GO:0005524">
    <property type="term" value="F:ATP binding"/>
    <property type="evidence" value="ECO:0007669"/>
    <property type="project" value="InterPro"/>
</dbReference>
<dbReference type="EC" id="2.5.1.17" evidence="3"/>
<dbReference type="EMBL" id="JACNJZ010000142">
    <property type="protein sequence ID" value="MBC8318269.1"/>
    <property type="molecule type" value="Genomic_DNA"/>
</dbReference>
<dbReference type="Pfam" id="PF02572">
    <property type="entry name" value="CobA_CobO_BtuR"/>
    <property type="match status" value="1"/>
</dbReference>
<dbReference type="GO" id="GO:0009236">
    <property type="term" value="P:cobalamin biosynthetic process"/>
    <property type="evidence" value="ECO:0007669"/>
    <property type="project" value="UniProtKB-UniPathway"/>
</dbReference>
<evidence type="ECO:0000313" key="11">
    <source>
        <dbReference type="Proteomes" id="UP000614424"/>
    </source>
</evidence>
<evidence type="ECO:0000313" key="10">
    <source>
        <dbReference type="EMBL" id="MBC8318269.1"/>
    </source>
</evidence>
<name>A0A8J6NDZ9_9BACT</name>